<organism evidence="2 3">
    <name type="scientific">Candidatus Cryptobacteroides avicola</name>
    <dbReference type="NCBI Taxonomy" id="2840757"/>
    <lineage>
        <taxon>Bacteria</taxon>
        <taxon>Pseudomonadati</taxon>
        <taxon>Bacteroidota</taxon>
        <taxon>Bacteroidia</taxon>
        <taxon>Bacteroidales</taxon>
        <taxon>Candidatus Cryptobacteroides</taxon>
    </lineage>
</organism>
<dbReference type="PROSITE" id="PS51257">
    <property type="entry name" value="PROKAR_LIPOPROTEIN"/>
    <property type="match status" value="1"/>
</dbReference>
<protein>
    <recommendedName>
        <fullName evidence="4">Lipoprotein</fullName>
    </recommendedName>
</protein>
<feature type="signal peptide" evidence="1">
    <location>
        <begin position="1"/>
        <end position="20"/>
    </location>
</feature>
<keyword evidence="1" id="KW-0732">Signal</keyword>
<dbReference type="AlphaFoldDB" id="A0A940DQA8"/>
<reference evidence="2" key="2">
    <citation type="journal article" date="2021" name="PeerJ">
        <title>Extensive microbial diversity within the chicken gut microbiome revealed by metagenomics and culture.</title>
        <authorList>
            <person name="Gilroy R."/>
            <person name="Ravi A."/>
            <person name="Getino M."/>
            <person name="Pursley I."/>
            <person name="Horton D.L."/>
            <person name="Alikhan N.F."/>
            <person name="Baker D."/>
            <person name="Gharbi K."/>
            <person name="Hall N."/>
            <person name="Watson M."/>
            <person name="Adriaenssens E.M."/>
            <person name="Foster-Nyarko E."/>
            <person name="Jarju S."/>
            <person name="Secka A."/>
            <person name="Antonio M."/>
            <person name="Oren A."/>
            <person name="Chaudhuri R.R."/>
            <person name="La Ragione R."/>
            <person name="Hildebrand F."/>
            <person name="Pallen M.J."/>
        </authorList>
    </citation>
    <scope>NUCLEOTIDE SEQUENCE</scope>
    <source>
        <strain evidence="2">G3-8215</strain>
    </source>
</reference>
<accession>A0A940DQA8</accession>
<feature type="chain" id="PRO_5037693763" description="Lipoprotein" evidence="1">
    <location>
        <begin position="21"/>
        <end position="289"/>
    </location>
</feature>
<evidence type="ECO:0000256" key="1">
    <source>
        <dbReference type="SAM" id="SignalP"/>
    </source>
</evidence>
<evidence type="ECO:0008006" key="4">
    <source>
        <dbReference type="Google" id="ProtNLM"/>
    </source>
</evidence>
<reference evidence="2" key="1">
    <citation type="submission" date="2020-10" db="EMBL/GenBank/DDBJ databases">
        <authorList>
            <person name="Gilroy R."/>
        </authorList>
    </citation>
    <scope>NUCLEOTIDE SEQUENCE</scope>
    <source>
        <strain evidence="2">G3-8215</strain>
    </source>
</reference>
<evidence type="ECO:0000313" key="3">
    <source>
        <dbReference type="Proteomes" id="UP000725002"/>
    </source>
</evidence>
<dbReference type="Proteomes" id="UP000725002">
    <property type="component" value="Unassembled WGS sequence"/>
</dbReference>
<comment type="caution">
    <text evidence="2">The sequence shown here is derived from an EMBL/GenBank/DDBJ whole genome shotgun (WGS) entry which is preliminary data.</text>
</comment>
<sequence>MKKYLIITVPLLLLAVSCSQDEPAAEGNGYDTVKVTLDASFSDAIVSEAGSKASLEEMGNPDIWCFAYDRNSDDPYTPVGGSPIKQDSFSGNRYTFTLPKLDNGMFAFAVIPDGVSCNDILDSYANPCLYFTATDPYSDNMVYCSEFTYENTNTESPVSFNTTLIQTFIKFEIVFDCENFPGPVQDYLTNWGMYIGASGNDYYYDGLLDFNSLEQVENSENPSGRFSYRFTFMPDNANIKDISSCLRLIRLTFNTADLGVYSSYETLSSTYSKNRQITISIDYNDIKEN</sequence>
<proteinExistence type="predicted"/>
<gene>
    <name evidence="2" type="ORF">IAB75_01770</name>
</gene>
<evidence type="ECO:0000313" key="2">
    <source>
        <dbReference type="EMBL" id="MBO8482835.1"/>
    </source>
</evidence>
<dbReference type="EMBL" id="JADILV010000012">
    <property type="protein sequence ID" value="MBO8482835.1"/>
    <property type="molecule type" value="Genomic_DNA"/>
</dbReference>
<name>A0A940DQA8_9BACT</name>